<dbReference type="PROSITE" id="PS50111">
    <property type="entry name" value="CHEMOTAXIS_TRANSDUC_2"/>
    <property type="match status" value="1"/>
</dbReference>
<dbReference type="GO" id="GO:0005886">
    <property type="term" value="C:plasma membrane"/>
    <property type="evidence" value="ECO:0007669"/>
    <property type="project" value="TreeGrafter"/>
</dbReference>
<reference evidence="8 9" key="1">
    <citation type="journal article" date="2013" name="PLoS ONE">
        <title>The first genomic and proteomic characterization of a deep-sea sulfate reducer: insights into the piezophilic lifestyle of Desulfovibrio piezophilus.</title>
        <authorList>
            <person name="Pradel N."/>
            <person name="Ji B."/>
            <person name="Gimenez G."/>
            <person name="Talla E."/>
            <person name="Lenoble P."/>
            <person name="Garel M."/>
            <person name="Tamburini C."/>
            <person name="Fourquet P."/>
            <person name="Lebrun R."/>
            <person name="Bertin P."/>
            <person name="Denis Y."/>
            <person name="Pophillat M."/>
            <person name="Barbe V."/>
            <person name="Ollivier B."/>
            <person name="Dolla A."/>
        </authorList>
    </citation>
    <scope>NUCLEOTIDE SEQUENCE [LARGE SCALE GENOMIC DNA]</scope>
    <source>
        <strain evidence="9">DSM 10523 / SB164P1</strain>
    </source>
</reference>
<dbReference type="GO" id="GO:0006935">
    <property type="term" value="P:chemotaxis"/>
    <property type="evidence" value="ECO:0007669"/>
    <property type="project" value="UniProtKB-KW"/>
</dbReference>
<dbReference type="PANTHER" id="PTHR43531:SF11">
    <property type="entry name" value="METHYL-ACCEPTING CHEMOTAXIS PROTEIN 3"/>
    <property type="match status" value="1"/>
</dbReference>
<evidence type="ECO:0000256" key="2">
    <source>
        <dbReference type="ARBA" id="ARBA00029447"/>
    </source>
</evidence>
<dbReference type="GO" id="GO:0004888">
    <property type="term" value="F:transmembrane signaling receptor activity"/>
    <property type="evidence" value="ECO:0007669"/>
    <property type="project" value="TreeGrafter"/>
</dbReference>
<reference evidence="9" key="2">
    <citation type="journal article" date="2013" name="Stand. Genomic Sci.">
        <title>Complete genome sequence of Desulfocapsa sulfexigens, a marine deltaproteobacterium specialized in disproportionating inorganic sulfur compounds.</title>
        <authorList>
            <person name="Finster K.W."/>
            <person name="Kjeldsen K.U."/>
            <person name="Kube M."/>
            <person name="Reinhardt R."/>
            <person name="Mussmann M."/>
            <person name="Amann R."/>
            <person name="Schreiber L."/>
        </authorList>
    </citation>
    <scope>NUCLEOTIDE SEQUENCE [LARGE SCALE GENOMIC DNA]</scope>
    <source>
        <strain evidence="9">DSM 10523 / SB164P1</strain>
    </source>
</reference>
<dbReference type="AlphaFoldDB" id="M1WM42"/>
<dbReference type="RefSeq" id="WP_015414994.1">
    <property type="nucleotide sequence ID" value="NC_020409.1"/>
</dbReference>
<evidence type="ECO:0000313" key="9">
    <source>
        <dbReference type="Proteomes" id="UP000011724"/>
    </source>
</evidence>
<dbReference type="Pfam" id="PF00015">
    <property type="entry name" value="MCPsignal"/>
    <property type="match status" value="1"/>
</dbReference>
<dbReference type="Proteomes" id="UP000011724">
    <property type="component" value="Chromosome"/>
</dbReference>
<protein>
    <recommendedName>
        <fullName evidence="10">Methyl-accepting chemotaxis sensory transducer</fullName>
    </recommendedName>
</protein>
<feature type="domain" description="HAMP" evidence="7">
    <location>
        <begin position="360"/>
        <end position="399"/>
    </location>
</feature>
<dbReference type="eggNOG" id="COG0840">
    <property type="taxonomic scope" value="Bacteria"/>
</dbReference>
<dbReference type="HOGENOM" id="CLU_000445_107_16_7"/>
<comment type="similarity">
    <text evidence="2">Belongs to the methyl-accepting chemotaxis (MCP) protein family.</text>
</comment>
<accession>M1WM42</accession>
<dbReference type="OrthoDB" id="9763018at2"/>
<dbReference type="SMART" id="SM00304">
    <property type="entry name" value="HAMP"/>
    <property type="match status" value="2"/>
</dbReference>
<dbReference type="Pfam" id="PF00672">
    <property type="entry name" value="HAMP"/>
    <property type="match status" value="1"/>
</dbReference>
<dbReference type="PANTHER" id="PTHR43531">
    <property type="entry name" value="PROTEIN ICFG"/>
    <property type="match status" value="1"/>
</dbReference>
<evidence type="ECO:0000313" key="8">
    <source>
        <dbReference type="EMBL" id="CCH48950.1"/>
    </source>
</evidence>
<dbReference type="SUPFAM" id="SSF58104">
    <property type="entry name" value="Methyl-accepting chemotaxis protein (MCP) signaling domain"/>
    <property type="match status" value="1"/>
</dbReference>
<evidence type="ECO:0000256" key="4">
    <source>
        <dbReference type="SAM" id="MobiDB-lite"/>
    </source>
</evidence>
<dbReference type="KEGG" id="dpi:BN4_11715"/>
<dbReference type="CDD" id="cd06225">
    <property type="entry name" value="HAMP"/>
    <property type="match status" value="1"/>
</dbReference>
<keyword evidence="9" id="KW-1185">Reference proteome</keyword>
<dbReference type="PROSITE" id="PS50885">
    <property type="entry name" value="HAMP"/>
    <property type="match status" value="1"/>
</dbReference>
<proteinExistence type="inferred from homology"/>
<dbReference type="EMBL" id="FO203427">
    <property type="protein sequence ID" value="CCH48950.1"/>
    <property type="molecule type" value="Genomic_DNA"/>
</dbReference>
<keyword evidence="1" id="KW-0145">Chemotaxis</keyword>
<sequence>MSLKLKMTLMMCGVILALTVMGGTMYWSNTIVEMYTDTLILRDQQLRVAKDMKMAQVELLLAAMDSIVDKDEGTIAPERLEHMKETSELLKNNAKALVNAADTPREREQATKVAGAIQGFTRSVSVDLKELIENSATHVADIDTAFAAMDDDIDNAGSAIEESLSRLNTLFSARSAQGAVNITTLMQLSQTRLVLAAMDSIIDREEGRINEERLGIINQESIILGTLHSRLETMVSNSEEIALTAQIGKALPDIIKAIKVDLKNLIEMGATEKKATENAFAQMDDELDEKGEAIVDGLDIMVQSIQKEAEEATDMLHAIIGKTLWVSFSIFLIALGILIPTFLLFSSAILRGLGTGVTFADQLADGDLDANITIRTNDEIGILGTRLTFMRDKLRGVFTDIQEGASNISAGSQELAGTAQAVSEGASKQAASAEMVSTSIEEISAAVKTTAESARETDQIATRTADKAEDGGSAVQKTVEAMKDIAEKIAIIEEIARQTNLLALNAAIEAARAGDHGKGFAVVAAEVRKLAERSGTAAQEISELSVSSVEVAERAGNLLGQMVPDIKLTSDMIQSISTANDELSANVSEVAGAVEELDSVIQANAAAAEEMASTSTHLSGQAEMLMKSVSYFSASGITTPAARPARAPALPAKSAASAPAKPTRDTPAPQAIESDEGFDMDLDDDQFERF</sequence>
<evidence type="ECO:0000256" key="3">
    <source>
        <dbReference type="PROSITE-ProRule" id="PRU00284"/>
    </source>
</evidence>
<feature type="transmembrane region" description="Helical" evidence="5">
    <location>
        <begin position="324"/>
        <end position="345"/>
    </location>
</feature>
<name>M1WM42_PSEP2</name>
<evidence type="ECO:0000259" key="6">
    <source>
        <dbReference type="PROSITE" id="PS50111"/>
    </source>
</evidence>
<evidence type="ECO:0000256" key="1">
    <source>
        <dbReference type="ARBA" id="ARBA00022500"/>
    </source>
</evidence>
<dbReference type="BioCyc" id="DPIE1322246:BN4_RS17175-MONOMER"/>
<keyword evidence="5" id="KW-0472">Membrane</keyword>
<feature type="domain" description="Methyl-accepting transducer" evidence="6">
    <location>
        <begin position="404"/>
        <end position="619"/>
    </location>
</feature>
<feature type="compositionally biased region" description="Acidic residues" evidence="4">
    <location>
        <begin position="673"/>
        <end position="690"/>
    </location>
</feature>
<feature type="region of interest" description="Disordered" evidence="4">
    <location>
        <begin position="643"/>
        <end position="690"/>
    </location>
</feature>
<dbReference type="InterPro" id="IPR004089">
    <property type="entry name" value="MCPsignal_dom"/>
</dbReference>
<dbReference type="Gene3D" id="1.10.287.950">
    <property type="entry name" value="Methyl-accepting chemotaxis protein"/>
    <property type="match status" value="1"/>
</dbReference>
<dbReference type="PATRIC" id="fig|879567.3.peg.1800"/>
<dbReference type="InterPro" id="IPR003660">
    <property type="entry name" value="HAMP_dom"/>
</dbReference>
<evidence type="ECO:0000256" key="5">
    <source>
        <dbReference type="SAM" id="Phobius"/>
    </source>
</evidence>
<dbReference type="InterPro" id="IPR051310">
    <property type="entry name" value="MCP_chemotaxis"/>
</dbReference>
<feature type="compositionally biased region" description="Low complexity" evidence="4">
    <location>
        <begin position="643"/>
        <end position="661"/>
    </location>
</feature>
<evidence type="ECO:0000259" key="7">
    <source>
        <dbReference type="PROSITE" id="PS50885"/>
    </source>
</evidence>
<dbReference type="GO" id="GO:0007165">
    <property type="term" value="P:signal transduction"/>
    <property type="evidence" value="ECO:0007669"/>
    <property type="project" value="UniProtKB-KW"/>
</dbReference>
<keyword evidence="3" id="KW-0807">Transducer</keyword>
<organism evidence="8 9">
    <name type="scientific">Pseudodesulfovibrio piezophilus (strain DSM 21447 / JCM 15486 / C1TLV30)</name>
    <name type="common">Desulfovibrio piezophilus</name>
    <dbReference type="NCBI Taxonomy" id="1322246"/>
    <lineage>
        <taxon>Bacteria</taxon>
        <taxon>Pseudomonadati</taxon>
        <taxon>Thermodesulfobacteriota</taxon>
        <taxon>Desulfovibrionia</taxon>
        <taxon>Desulfovibrionales</taxon>
        <taxon>Desulfovibrionaceae</taxon>
    </lineage>
</organism>
<gene>
    <name evidence="8" type="ordered locus">BN4_11715</name>
</gene>
<keyword evidence="5" id="KW-0812">Transmembrane</keyword>
<keyword evidence="5" id="KW-1133">Transmembrane helix</keyword>
<dbReference type="SMART" id="SM00283">
    <property type="entry name" value="MA"/>
    <property type="match status" value="1"/>
</dbReference>
<evidence type="ECO:0008006" key="10">
    <source>
        <dbReference type="Google" id="ProtNLM"/>
    </source>
</evidence>
<dbReference type="STRING" id="1322246.BN4_11715"/>